<organism evidence="2 3">
    <name type="scientific">Corynebacterium lowii</name>
    <dbReference type="NCBI Taxonomy" id="1544413"/>
    <lineage>
        <taxon>Bacteria</taxon>
        <taxon>Bacillati</taxon>
        <taxon>Actinomycetota</taxon>
        <taxon>Actinomycetes</taxon>
        <taxon>Mycobacteriales</taxon>
        <taxon>Corynebacteriaceae</taxon>
        <taxon>Corynebacterium</taxon>
    </lineage>
</organism>
<dbReference type="SUPFAM" id="SSF55729">
    <property type="entry name" value="Acyl-CoA N-acyltransferases (Nat)"/>
    <property type="match status" value="1"/>
</dbReference>
<dbReference type="AlphaFoldDB" id="A0A0Q1DZU0"/>
<dbReference type="Proteomes" id="UP000050488">
    <property type="component" value="Unassembled WGS sequence"/>
</dbReference>
<dbReference type="EMBL" id="LKEV01000006">
    <property type="protein sequence ID" value="KQB85766.1"/>
    <property type="molecule type" value="Genomic_DNA"/>
</dbReference>
<gene>
    <name evidence="2" type="primary">mshD_3</name>
    <name evidence="2" type="ORF">Clow_01900</name>
</gene>
<keyword evidence="2" id="KW-0808">Transferase</keyword>
<evidence type="ECO:0000313" key="3">
    <source>
        <dbReference type="Proteomes" id="UP000050488"/>
    </source>
</evidence>
<dbReference type="PANTHER" id="PTHR42791:SF1">
    <property type="entry name" value="N-ACETYLTRANSFERASE DOMAIN-CONTAINING PROTEIN"/>
    <property type="match status" value="1"/>
</dbReference>
<sequence length="199" mass="22200">MTIRPYQPHDRESVVRILVSAFREDPSFARTTALALSDDKKQVLEDIFRLQIDHEYAPHGVIDLVEEEGQILGVALWNRPDGEPGVIDQLRSTRQYTRIFGRNIVKAYLRERESGAYHPKFPHWYLYTLAVSPAAQGKGVGSALLKAGLERAGHEAVYLEASTPRSAKLYATLGFVPLGELPRHGAGPSELAMWRAPAL</sequence>
<dbReference type="PANTHER" id="PTHR42791">
    <property type="entry name" value="GNAT FAMILY ACETYLTRANSFERASE"/>
    <property type="match status" value="1"/>
</dbReference>
<proteinExistence type="predicted"/>
<name>A0A0Q1DZU0_9CORY</name>
<dbReference type="CDD" id="cd04301">
    <property type="entry name" value="NAT_SF"/>
    <property type="match status" value="1"/>
</dbReference>
<keyword evidence="3" id="KW-1185">Reference proteome</keyword>
<dbReference type="InterPro" id="IPR000182">
    <property type="entry name" value="GNAT_dom"/>
</dbReference>
<evidence type="ECO:0000259" key="1">
    <source>
        <dbReference type="PROSITE" id="PS51186"/>
    </source>
</evidence>
<dbReference type="EC" id="2.3.1.189" evidence="2"/>
<dbReference type="RefSeq" id="WP_055178494.1">
    <property type="nucleotide sequence ID" value="NZ_JAUSQY010000001.1"/>
</dbReference>
<dbReference type="PROSITE" id="PS51186">
    <property type="entry name" value="GNAT"/>
    <property type="match status" value="1"/>
</dbReference>
<evidence type="ECO:0000313" key="2">
    <source>
        <dbReference type="EMBL" id="KQB85766.1"/>
    </source>
</evidence>
<dbReference type="GO" id="GO:0035447">
    <property type="term" value="F:mycothiol synthase activity"/>
    <property type="evidence" value="ECO:0007669"/>
    <property type="project" value="UniProtKB-EC"/>
</dbReference>
<dbReference type="InterPro" id="IPR052523">
    <property type="entry name" value="Trichothecene_AcTrans"/>
</dbReference>
<keyword evidence="2" id="KW-0012">Acyltransferase</keyword>
<comment type="caution">
    <text evidence="2">The sequence shown here is derived from an EMBL/GenBank/DDBJ whole genome shotgun (WGS) entry which is preliminary data.</text>
</comment>
<dbReference type="InterPro" id="IPR016181">
    <property type="entry name" value="Acyl_CoA_acyltransferase"/>
</dbReference>
<dbReference type="Gene3D" id="3.40.630.30">
    <property type="match status" value="1"/>
</dbReference>
<feature type="domain" description="N-acetyltransferase" evidence="1">
    <location>
        <begin position="1"/>
        <end position="198"/>
    </location>
</feature>
<reference evidence="2 3" key="1">
    <citation type="submission" date="2015-10" db="EMBL/GenBank/DDBJ databases">
        <title>Corynebacteirum lowii and Corynebacterium oculi species nova, derived from human clinical disease and and emended description of Corynebacterium mastiditis.</title>
        <authorList>
            <person name="Bernard K."/>
            <person name="Pacheco A.L."/>
            <person name="Mcdougall C."/>
            <person name="Burtx T."/>
            <person name="Weibe D."/>
            <person name="Tyler S."/>
            <person name="Olson A.B."/>
            <person name="Cnockaert M."/>
            <person name="Eguchi H."/>
            <person name="Kuwahara T."/>
            <person name="Nakayama-Imaohji H."/>
            <person name="Boudewijins M."/>
            <person name="Van Hoecke F."/>
            <person name="Bernier A.-M."/>
            <person name="Vandamme P."/>
        </authorList>
    </citation>
    <scope>NUCLEOTIDE SEQUENCE [LARGE SCALE GENOMIC DNA]</scope>
    <source>
        <strain evidence="2 3">NML 130206</strain>
    </source>
</reference>
<accession>A0A0Q1DZU0</accession>
<dbReference type="STRING" id="1544413.Clow_01900"/>
<dbReference type="OrthoDB" id="7057833at2"/>
<dbReference type="PATRIC" id="fig|1544413.3.peg.1903"/>
<dbReference type="Pfam" id="PF00583">
    <property type="entry name" value="Acetyltransf_1"/>
    <property type="match status" value="1"/>
</dbReference>
<protein>
    <submittedName>
        <fullName evidence="2">Mycothiol acetyltransferase</fullName>
        <ecNumber evidence="2">2.3.1.189</ecNumber>
    </submittedName>
</protein>